<reference evidence="2 3" key="1">
    <citation type="submission" date="2019-04" db="EMBL/GenBank/DDBJ databases">
        <title>Friends and foes A comparative genomics study of 23 Aspergillus species from section Flavi.</title>
        <authorList>
            <consortium name="DOE Joint Genome Institute"/>
            <person name="Kjaerbolling I."/>
            <person name="Vesth T."/>
            <person name="Frisvad J.C."/>
            <person name="Nybo J.L."/>
            <person name="Theobald S."/>
            <person name="Kildgaard S."/>
            <person name="Isbrandt T."/>
            <person name="Kuo A."/>
            <person name="Sato A."/>
            <person name="Lyhne E.K."/>
            <person name="Kogle M.E."/>
            <person name="Wiebenga A."/>
            <person name="Kun R.S."/>
            <person name="Lubbers R.J."/>
            <person name="Makela M.R."/>
            <person name="Barry K."/>
            <person name="Chovatia M."/>
            <person name="Clum A."/>
            <person name="Daum C."/>
            <person name="Haridas S."/>
            <person name="He G."/>
            <person name="LaButti K."/>
            <person name="Lipzen A."/>
            <person name="Mondo S."/>
            <person name="Riley R."/>
            <person name="Salamov A."/>
            <person name="Simmons B.A."/>
            <person name="Magnuson J.K."/>
            <person name="Henrissat B."/>
            <person name="Mortensen U.H."/>
            <person name="Larsen T.O."/>
            <person name="Devries R.P."/>
            <person name="Grigoriev I.V."/>
            <person name="Machida M."/>
            <person name="Baker S.E."/>
            <person name="Andersen M.R."/>
        </authorList>
    </citation>
    <scope>NUCLEOTIDE SEQUENCE [LARGE SCALE GENOMIC DNA]</scope>
    <source>
        <strain evidence="2 3">CBS 151.66</strain>
    </source>
</reference>
<sequence length="504" mass="56448">MSLQEVYQRFLFDPRSASLASDVALIYITTTTRVDGADDLVKHLTRQDHVLKRKSQQVIDTVEGLNSLSLDVDTTVEFVSGGGPYLPSLDDNFLSDRVATFPTVHIVRFNSQNQIQQVKVYWDQASLLKQVEVIGSRSRGWPIRDAKDQSRLIKTAASSTPPGRVPANKEEENGSNVTSPGKRYIKDPYAAESLEELLSPSKDRADPVRAPRAPASAKPPQRDLSELFVAHEDDDEVPDASSYRTKPVAPKIGAGKNYRASRIFDDDETVATTPGEKPQQIAYRAHPKRFDHFELGADNSEREIKPKTSRPVSSQGKGPQWNFEDFVTPEKPKRQLRGQELRSFSVSDDEPEQQQAPTVRPRAAQQTRRETDTHFDLTEGFAEKSGGSRIISSFQGKGMSLYKNHLFNDEDESTKDKSVAQKGNASGKTDLETHWTITDESPAKSKADENKKPIAADRQRAVNAMESSWDTYDESPQPRKAVRLPPHRHALRSVNERSWNIGDE</sequence>
<accession>A0A5N5WW73</accession>
<feature type="compositionally biased region" description="Basic and acidic residues" evidence="1">
    <location>
        <begin position="367"/>
        <end position="377"/>
    </location>
</feature>
<evidence type="ECO:0000313" key="3">
    <source>
        <dbReference type="Proteomes" id="UP000326565"/>
    </source>
</evidence>
<protein>
    <recommendedName>
        <fullName evidence="4">NTF2 domain-containing protein</fullName>
    </recommendedName>
</protein>
<feature type="region of interest" description="Disordered" evidence="1">
    <location>
        <begin position="155"/>
        <end position="185"/>
    </location>
</feature>
<evidence type="ECO:0000313" key="2">
    <source>
        <dbReference type="EMBL" id="KAB8071434.1"/>
    </source>
</evidence>
<keyword evidence="3" id="KW-1185">Reference proteome</keyword>
<feature type="compositionally biased region" description="Basic and acidic residues" evidence="1">
    <location>
        <begin position="328"/>
        <end position="340"/>
    </location>
</feature>
<dbReference type="Proteomes" id="UP000326565">
    <property type="component" value="Unassembled WGS sequence"/>
</dbReference>
<dbReference type="OrthoDB" id="1162399at2759"/>
<proteinExistence type="predicted"/>
<feature type="region of interest" description="Disordered" evidence="1">
    <location>
        <begin position="411"/>
        <end position="504"/>
    </location>
</feature>
<feature type="region of interest" description="Disordered" evidence="1">
    <location>
        <begin position="198"/>
        <end position="222"/>
    </location>
</feature>
<dbReference type="AlphaFoldDB" id="A0A5N5WW73"/>
<dbReference type="EMBL" id="ML732272">
    <property type="protein sequence ID" value="KAB8071434.1"/>
    <property type="molecule type" value="Genomic_DNA"/>
</dbReference>
<organism evidence="2 3">
    <name type="scientific">Aspergillus leporis</name>
    <dbReference type="NCBI Taxonomy" id="41062"/>
    <lineage>
        <taxon>Eukaryota</taxon>
        <taxon>Fungi</taxon>
        <taxon>Dikarya</taxon>
        <taxon>Ascomycota</taxon>
        <taxon>Pezizomycotina</taxon>
        <taxon>Eurotiomycetes</taxon>
        <taxon>Eurotiomycetidae</taxon>
        <taxon>Eurotiales</taxon>
        <taxon>Aspergillaceae</taxon>
        <taxon>Aspergillus</taxon>
        <taxon>Aspergillus subgen. Circumdati</taxon>
    </lineage>
</organism>
<feature type="compositionally biased region" description="Basic and acidic residues" evidence="1">
    <location>
        <begin position="441"/>
        <end position="460"/>
    </location>
</feature>
<feature type="compositionally biased region" description="Basic and acidic residues" evidence="1">
    <location>
        <begin position="288"/>
        <end position="306"/>
    </location>
</feature>
<feature type="compositionally biased region" description="Basic residues" evidence="1">
    <location>
        <begin position="480"/>
        <end position="491"/>
    </location>
</feature>
<evidence type="ECO:0000256" key="1">
    <source>
        <dbReference type="SAM" id="MobiDB-lite"/>
    </source>
</evidence>
<gene>
    <name evidence="2" type="ORF">BDV29DRAFT_197374</name>
</gene>
<feature type="compositionally biased region" description="Low complexity" evidence="1">
    <location>
        <begin position="210"/>
        <end position="219"/>
    </location>
</feature>
<name>A0A5N5WW73_9EURO</name>
<evidence type="ECO:0008006" key="4">
    <source>
        <dbReference type="Google" id="ProtNLM"/>
    </source>
</evidence>
<feature type="region of interest" description="Disordered" evidence="1">
    <location>
        <begin position="265"/>
        <end position="390"/>
    </location>
</feature>